<evidence type="ECO:0000259" key="3">
    <source>
        <dbReference type="Pfam" id="PF16315"/>
    </source>
</evidence>
<name>A0ABS2E1F3_9BACT</name>
<dbReference type="Gene3D" id="2.160.20.10">
    <property type="entry name" value="Single-stranded right-handed beta-helix, Pectin lyase-like"/>
    <property type="match status" value="1"/>
</dbReference>
<gene>
    <name evidence="5" type="ORF">H7U35_09400</name>
</gene>
<feature type="domain" description="DUF4955" evidence="3">
    <location>
        <begin position="743"/>
        <end position="896"/>
    </location>
</feature>
<dbReference type="SUPFAM" id="SSF110296">
    <property type="entry name" value="Oligoxyloglucan reducing end-specific cellobiohydrolase"/>
    <property type="match status" value="1"/>
</dbReference>
<dbReference type="SUPFAM" id="SSF51126">
    <property type="entry name" value="Pectin lyase-like"/>
    <property type="match status" value="1"/>
</dbReference>
<feature type="signal peptide" evidence="2">
    <location>
        <begin position="1"/>
        <end position="25"/>
    </location>
</feature>
<organism evidence="5 6">
    <name type="scientific">Mediterranea massiliensis</name>
    <dbReference type="NCBI Taxonomy" id="1841865"/>
    <lineage>
        <taxon>Bacteria</taxon>
        <taxon>Pseudomonadati</taxon>
        <taxon>Bacteroidota</taxon>
        <taxon>Bacteroidia</taxon>
        <taxon>Bacteroidales</taxon>
        <taxon>Bacteroidaceae</taxon>
        <taxon>Mediterranea</taxon>
    </lineage>
</organism>
<dbReference type="InterPro" id="IPR012334">
    <property type="entry name" value="Pectin_lyas_fold"/>
</dbReference>
<dbReference type="InterPro" id="IPR032149">
    <property type="entry name" value="DUF4988"/>
</dbReference>
<dbReference type="InterPro" id="IPR032532">
    <property type="entry name" value="DUF4955"/>
</dbReference>
<sequence>MKGMNIKTLACWCFCLLLFPLQSCNDDVDDLQAQANLLKERVTVLEQAVEQLNTSVAAWQYLQTGAPIVGVTPVEKGYRIEISVTNAEGVAEAKSFEVVTGENVEGLLPLMRINADGYWECSTDQGKTYTPMTDADGNKLTALPGNAEGKAPVTPRLRIDADGYWQVSYDDGTSWQNLTADDGSRVYALAQLSQGANSIFSNVIYDKESATFRVTLKADGKDYSFPVVDTFYLKLYYMETTTEVGDAEQVFPLATTLKFKVTQSEVQNVLIQAPEGWKVKLDEDMLTVTSPASNAAEVQEKINLVITSPENYIRVVTLNAKFLTTAAEGCTAWTEFVTGADNNVLLDFSYAGYMHGEVAPPDVTIDFDNPQADAAGNKYYNATLAGGAQGSATYKVYNVADYGADGSDEVSDRPALIKILKDVMGCTERYEDSEKTLRYFIGGNNANAIIYFPEGKFILRGGAENETVETLRLTMGNLIVKGAGAGKTTIEMAVKNNPTSGDMWSTPNLLEIKHNSGMEELTGVTGDAAQGTFSVKVASTAGISAGDWVCLSLVNHDPELIAEELAPHSVDNLTAGDKLEMKKTGVQVYDLHQVKSISNGTLTFVEPIMRKVDSKWGWKILKYPHFENVGVEDLKFLGHSKDDFKHHGSADDDGAFKPINLIRLTNSWMRRVDFESVSEAASIVSCANVSAYTITITGNRGHSAVRSQASSRVFIGDVTDKSDGYIALNSGGNQLGEYMEGAGQYHGCGVSKQSMGAVIWNVTWGNDGCFESHATQPRATLIDQCMGAFIPWREGGDEVQLPNHLNDLTIWNMNATKTGYDAGWGDKFIWWDTNNKWWKNLPPIIVGFHGASIVFDETEGQAKRLESIGTAVTPGSLYEAQLKLRLGYVPGWLTSLK</sequence>
<evidence type="ECO:0000259" key="4">
    <source>
        <dbReference type="Pfam" id="PF16378"/>
    </source>
</evidence>
<evidence type="ECO:0000313" key="5">
    <source>
        <dbReference type="EMBL" id="MBM6735433.1"/>
    </source>
</evidence>
<dbReference type="InterPro" id="IPR011050">
    <property type="entry name" value="Pectin_lyase_fold/virulence"/>
</dbReference>
<evidence type="ECO:0000256" key="1">
    <source>
        <dbReference type="SAM" id="Coils"/>
    </source>
</evidence>
<feature type="domain" description="DUF4988" evidence="4">
    <location>
        <begin position="33"/>
        <end position="221"/>
    </location>
</feature>
<feature type="chain" id="PRO_5046699060" evidence="2">
    <location>
        <begin position="26"/>
        <end position="897"/>
    </location>
</feature>
<proteinExistence type="predicted"/>
<evidence type="ECO:0000256" key="2">
    <source>
        <dbReference type="SAM" id="SignalP"/>
    </source>
</evidence>
<dbReference type="EMBL" id="JACLYZ010000019">
    <property type="protein sequence ID" value="MBM6735433.1"/>
    <property type="molecule type" value="Genomic_DNA"/>
</dbReference>
<feature type="coiled-coil region" evidence="1">
    <location>
        <begin position="21"/>
        <end position="55"/>
    </location>
</feature>
<keyword evidence="1" id="KW-0175">Coiled coil</keyword>
<accession>A0ABS2E1F3</accession>
<evidence type="ECO:0000313" key="6">
    <source>
        <dbReference type="Proteomes" id="UP000766986"/>
    </source>
</evidence>
<reference evidence="5 6" key="1">
    <citation type="journal article" date="2021" name="Sci. Rep.">
        <title>The distribution of antibiotic resistance genes in chicken gut microbiota commensals.</title>
        <authorList>
            <person name="Juricova H."/>
            <person name="Matiasovicova J."/>
            <person name="Kubasova T."/>
            <person name="Cejkova D."/>
            <person name="Rychlik I."/>
        </authorList>
    </citation>
    <scope>NUCLEOTIDE SEQUENCE [LARGE SCALE GENOMIC DNA]</scope>
    <source>
        <strain evidence="5 6">An772</strain>
    </source>
</reference>
<dbReference type="Pfam" id="PF16378">
    <property type="entry name" value="DUF4988"/>
    <property type="match status" value="1"/>
</dbReference>
<keyword evidence="2" id="KW-0732">Signal</keyword>
<dbReference type="Proteomes" id="UP000766986">
    <property type="component" value="Unassembled WGS sequence"/>
</dbReference>
<dbReference type="Pfam" id="PF16315">
    <property type="entry name" value="DUF4955"/>
    <property type="match status" value="1"/>
</dbReference>
<protein>
    <submittedName>
        <fullName evidence="5">DUF4955 domain-containing protein</fullName>
    </submittedName>
</protein>
<comment type="caution">
    <text evidence="5">The sequence shown here is derived from an EMBL/GenBank/DDBJ whole genome shotgun (WGS) entry which is preliminary data.</text>
</comment>
<keyword evidence="6" id="KW-1185">Reference proteome</keyword>